<proteinExistence type="predicted"/>
<reference evidence="1" key="1">
    <citation type="submission" date="2022-09" db="EMBL/GenBank/DDBJ databases">
        <title>Aureispira anguillicida sp. nov., isolated from Leptocephalus of Japanese eel Anguilla japonica.</title>
        <authorList>
            <person name="Yuasa K."/>
            <person name="Mekata T."/>
            <person name="Ikunari K."/>
        </authorList>
    </citation>
    <scope>NUCLEOTIDE SEQUENCE</scope>
    <source>
        <strain evidence="1">EL160426</strain>
    </source>
</reference>
<accession>A0A915YG87</accession>
<dbReference type="Gene3D" id="1.10.287.470">
    <property type="entry name" value="Helix hairpin bin"/>
    <property type="match status" value="1"/>
</dbReference>
<dbReference type="GO" id="GO:1990281">
    <property type="term" value="C:efflux pump complex"/>
    <property type="evidence" value="ECO:0007669"/>
    <property type="project" value="TreeGrafter"/>
</dbReference>
<dbReference type="AlphaFoldDB" id="A0A915YG87"/>
<evidence type="ECO:0000313" key="1">
    <source>
        <dbReference type="EMBL" id="BDS12533.1"/>
    </source>
</evidence>
<evidence type="ECO:0000313" key="2">
    <source>
        <dbReference type="Proteomes" id="UP001060919"/>
    </source>
</evidence>
<dbReference type="KEGG" id="aup:AsAng_0032560"/>
<dbReference type="PANTHER" id="PTHR30469">
    <property type="entry name" value="MULTIDRUG RESISTANCE PROTEIN MDTA"/>
    <property type="match status" value="1"/>
</dbReference>
<name>A0A915YG87_9BACT</name>
<organism evidence="1 2">
    <name type="scientific">Aureispira anguillae</name>
    <dbReference type="NCBI Taxonomy" id="2864201"/>
    <lineage>
        <taxon>Bacteria</taxon>
        <taxon>Pseudomonadati</taxon>
        <taxon>Bacteroidota</taxon>
        <taxon>Saprospiria</taxon>
        <taxon>Saprospirales</taxon>
        <taxon>Saprospiraceae</taxon>
        <taxon>Aureispira</taxon>
    </lineage>
</organism>
<dbReference type="Gene3D" id="2.40.420.20">
    <property type="match status" value="1"/>
</dbReference>
<sequence length="377" mass="42270">MNKILRKSSVVIGFIILIGGISLASKVGNTETTNEKKEDSTESTAAKVNYVYSLKAQNETLSSEVIISGKVVARQKIDLYSEVTGTLNKAGKEFREGISFSANELMLTLDDTEAQLELQASKSQLYSALVALLPDLENDYADNFQAWKDYIDAFDLKKPIQELPKTKSAREKLYIGARNIENQHINIKRQEYRLTKYKIYAPFNGVLSNASTYEGALVRSGQKLGELTHPSRYELEATVSLYDVQFFKRGNKVTLYSEATNETWSGTVARFGKSIDEKTQTQKVFITINSSKLNEGMFLNGKITTKALGEVVQLPRKLLINNNQVYTIEHGKLKLQEIEVVKVDHNKMYIKGLKNDTEVLVQAVLGAYNGMPVQIIQ</sequence>
<dbReference type="RefSeq" id="WP_264787899.1">
    <property type="nucleotide sequence ID" value="NZ_AP026867.1"/>
</dbReference>
<dbReference type="Gene3D" id="2.40.50.100">
    <property type="match status" value="1"/>
</dbReference>
<dbReference type="SUPFAM" id="SSF111369">
    <property type="entry name" value="HlyD-like secretion proteins"/>
    <property type="match status" value="1"/>
</dbReference>
<dbReference type="GO" id="GO:0015562">
    <property type="term" value="F:efflux transmembrane transporter activity"/>
    <property type="evidence" value="ECO:0007669"/>
    <property type="project" value="TreeGrafter"/>
</dbReference>
<protein>
    <submittedName>
        <fullName evidence="1">Efflux RND transporter periplasmic adaptor subunit</fullName>
    </submittedName>
</protein>
<dbReference type="Gene3D" id="2.40.30.170">
    <property type="match status" value="1"/>
</dbReference>
<gene>
    <name evidence="1" type="ORF">AsAng_0032560</name>
</gene>
<keyword evidence="2" id="KW-1185">Reference proteome</keyword>
<dbReference type="EMBL" id="AP026867">
    <property type="protein sequence ID" value="BDS12533.1"/>
    <property type="molecule type" value="Genomic_DNA"/>
</dbReference>
<dbReference type="Proteomes" id="UP001060919">
    <property type="component" value="Chromosome"/>
</dbReference>